<sequence length="92" mass="11059">MSYMFVESFQTQFALSSKEKQLNCGGHPCKRCGACRDWYLRPNSDDFVKHNNASCNCDYMYCHNLVRHRIRYRNEFYPIHSLICMCKDNCWK</sequence>
<evidence type="ECO:0000313" key="2">
    <source>
        <dbReference type="EMBL" id="CAF3533410.1"/>
    </source>
</evidence>
<dbReference type="Proteomes" id="UP000663881">
    <property type="component" value="Unassembled WGS sequence"/>
</dbReference>
<dbReference type="AlphaFoldDB" id="A0A814W3L0"/>
<evidence type="ECO:0000313" key="3">
    <source>
        <dbReference type="Proteomes" id="UP000663891"/>
    </source>
</evidence>
<organism evidence="1 3">
    <name type="scientific">Adineta steineri</name>
    <dbReference type="NCBI Taxonomy" id="433720"/>
    <lineage>
        <taxon>Eukaryota</taxon>
        <taxon>Metazoa</taxon>
        <taxon>Spiralia</taxon>
        <taxon>Gnathifera</taxon>
        <taxon>Rotifera</taxon>
        <taxon>Eurotatoria</taxon>
        <taxon>Bdelloidea</taxon>
        <taxon>Adinetida</taxon>
        <taxon>Adinetidae</taxon>
        <taxon>Adineta</taxon>
    </lineage>
</organism>
<dbReference type="EMBL" id="CAJNON010000325">
    <property type="protein sequence ID" value="CAF1196668.1"/>
    <property type="molecule type" value="Genomic_DNA"/>
</dbReference>
<reference evidence="1" key="1">
    <citation type="submission" date="2021-02" db="EMBL/GenBank/DDBJ databases">
        <authorList>
            <person name="Nowell W R."/>
        </authorList>
    </citation>
    <scope>NUCLEOTIDE SEQUENCE</scope>
</reference>
<evidence type="ECO:0000313" key="1">
    <source>
        <dbReference type="EMBL" id="CAF1196668.1"/>
    </source>
</evidence>
<gene>
    <name evidence="2" type="ORF">OKA104_LOCUS3221</name>
    <name evidence="1" type="ORF">VCS650_LOCUS25375</name>
</gene>
<accession>A0A814W3L0</accession>
<dbReference type="Proteomes" id="UP000663891">
    <property type="component" value="Unassembled WGS sequence"/>
</dbReference>
<protein>
    <submittedName>
        <fullName evidence="1">Uncharacterized protein</fullName>
    </submittedName>
</protein>
<dbReference type="EMBL" id="CAJOAY010000095">
    <property type="protein sequence ID" value="CAF3533410.1"/>
    <property type="molecule type" value="Genomic_DNA"/>
</dbReference>
<comment type="caution">
    <text evidence="1">The sequence shown here is derived from an EMBL/GenBank/DDBJ whole genome shotgun (WGS) entry which is preliminary data.</text>
</comment>
<name>A0A814W3L0_9BILA</name>
<dbReference type="OrthoDB" id="10072719at2759"/>
<proteinExistence type="predicted"/>